<dbReference type="PANTHER" id="PTHR47143">
    <property type="entry name" value="TRANSIENT RECEPTOR POTENTIAL CATION CHANNEL PROTEIN PAINLESS"/>
    <property type="match status" value="1"/>
</dbReference>
<evidence type="ECO:0000256" key="10">
    <source>
        <dbReference type="ARBA" id="ARBA00023303"/>
    </source>
</evidence>
<keyword evidence="6" id="KW-0040">ANK repeat</keyword>
<keyword evidence="2" id="KW-0813">Transport</keyword>
<evidence type="ECO:0000256" key="9">
    <source>
        <dbReference type="ARBA" id="ARBA00023180"/>
    </source>
</evidence>
<evidence type="ECO:0000256" key="4">
    <source>
        <dbReference type="ARBA" id="ARBA00022737"/>
    </source>
</evidence>
<keyword evidence="14" id="KW-1185">Reference proteome</keyword>
<dbReference type="GO" id="GO:1902495">
    <property type="term" value="C:transmembrane transporter complex"/>
    <property type="evidence" value="ECO:0007669"/>
    <property type="project" value="TreeGrafter"/>
</dbReference>
<dbReference type="InterPro" id="IPR036770">
    <property type="entry name" value="Ankyrin_rpt-contain_sf"/>
</dbReference>
<evidence type="ECO:0000313" key="13">
    <source>
        <dbReference type="EMBL" id="PFX16838.1"/>
    </source>
</evidence>
<dbReference type="InterPro" id="IPR005821">
    <property type="entry name" value="Ion_trans_dom"/>
</dbReference>
<feature type="transmembrane region" description="Helical" evidence="11">
    <location>
        <begin position="438"/>
        <end position="458"/>
    </location>
</feature>
<feature type="transmembrane region" description="Helical" evidence="11">
    <location>
        <begin position="368"/>
        <end position="384"/>
    </location>
</feature>
<dbReference type="OrthoDB" id="539213at2759"/>
<accession>A0A2B4RKE4</accession>
<evidence type="ECO:0000256" key="1">
    <source>
        <dbReference type="ARBA" id="ARBA00004141"/>
    </source>
</evidence>
<organism evidence="13 14">
    <name type="scientific">Stylophora pistillata</name>
    <name type="common">Smooth cauliflower coral</name>
    <dbReference type="NCBI Taxonomy" id="50429"/>
    <lineage>
        <taxon>Eukaryota</taxon>
        <taxon>Metazoa</taxon>
        <taxon>Cnidaria</taxon>
        <taxon>Anthozoa</taxon>
        <taxon>Hexacorallia</taxon>
        <taxon>Scleractinia</taxon>
        <taxon>Astrocoeniina</taxon>
        <taxon>Pocilloporidae</taxon>
        <taxon>Stylophora</taxon>
    </lineage>
</organism>
<dbReference type="Proteomes" id="UP000225706">
    <property type="component" value="Unassembled WGS sequence"/>
</dbReference>
<gene>
    <name evidence="13" type="primary">Trpa1</name>
    <name evidence="13" type="ORF">AWC38_SpisGene18875</name>
</gene>
<keyword evidence="5 11" id="KW-1133">Transmembrane helix</keyword>
<evidence type="ECO:0000256" key="8">
    <source>
        <dbReference type="ARBA" id="ARBA00023136"/>
    </source>
</evidence>
<feature type="domain" description="Ion transport" evidence="12">
    <location>
        <begin position="298"/>
        <end position="500"/>
    </location>
</feature>
<keyword evidence="10" id="KW-0407">Ion channel</keyword>
<keyword evidence="4" id="KW-0677">Repeat</keyword>
<comment type="subcellular location">
    <subcellularLocation>
        <location evidence="1">Membrane</location>
        <topology evidence="1">Multi-pass membrane protein</topology>
    </subcellularLocation>
</comment>
<dbReference type="GO" id="GO:0005216">
    <property type="term" value="F:monoatomic ion channel activity"/>
    <property type="evidence" value="ECO:0007669"/>
    <property type="project" value="InterPro"/>
</dbReference>
<dbReference type="AlphaFoldDB" id="A0A2B4RKE4"/>
<keyword evidence="7" id="KW-0406">Ion transport</keyword>
<comment type="caution">
    <text evidence="13">The sequence shown here is derived from an EMBL/GenBank/DDBJ whole genome shotgun (WGS) entry which is preliminary data.</text>
</comment>
<sequence>MLDRRSTYTQTDHEHLIHDTWCTPEISKAVEKEYRIVKIHEMWHFREEQRVEGLSSGYLDTWLKIKQKSSGRPSHVRISEELQNYIDDYEAQNTALHVAAIHDYPDVVSCLLSYPEQEILMNKKNRNVLDAAINAERKNVALAIASHDRWREVLTSSSPGHIAQMQKLVIKIPEVAIRFMDQCITREGNPDGEDYKITYDFTIIQGSQQPTQDPLVVLKTMLEHRRISCLTHPVCFIVMNKKWQTFGWKSLVINLVLYLIFVVPLTALAIFTRANERRLCRLNESLSRKEYIHMNVPCNLTDSVAQVLQFAVGIIAILHLIKELLQLKKQRIKYLRSLSNYFEWVGYGFALFYIVPPCDCKLGFRQEIGAMALFFGWMNLILFLRRFSSYGQYIIMLTTMFATLFKVLLLFFMLVMAFSSTFYLLLDEETEPYATFPYSMMTIFVMTLGELNYADLFMPWDKLEYAALTNILFFMFVLGMPIILMNMLVGLAVGDIDKIQVNALIDRYVMQVELVLDMEETVPKSIVKHAHVDKHVEYPNRSASKLYEKLLGFSRPEGDDDEGDTSPDLPPAFHPLLKRMEEQENRISGIYELLQEQSRLLKSISQRKQTEE</sequence>
<evidence type="ECO:0000256" key="2">
    <source>
        <dbReference type="ARBA" id="ARBA00022448"/>
    </source>
</evidence>
<protein>
    <submittedName>
        <fullName evidence="13">Transient receptor potential cation channel subfamily A member 1</fullName>
    </submittedName>
</protein>
<feature type="transmembrane region" description="Helical" evidence="11">
    <location>
        <begin position="470"/>
        <end position="493"/>
    </location>
</feature>
<evidence type="ECO:0000256" key="11">
    <source>
        <dbReference type="SAM" id="Phobius"/>
    </source>
</evidence>
<evidence type="ECO:0000259" key="12">
    <source>
        <dbReference type="Pfam" id="PF00520"/>
    </source>
</evidence>
<keyword evidence="9" id="KW-0325">Glycoprotein</keyword>
<feature type="transmembrane region" description="Helical" evidence="11">
    <location>
        <begin position="303"/>
        <end position="321"/>
    </location>
</feature>
<evidence type="ECO:0000256" key="5">
    <source>
        <dbReference type="ARBA" id="ARBA00022989"/>
    </source>
</evidence>
<feature type="transmembrane region" description="Helical" evidence="11">
    <location>
        <begin position="341"/>
        <end position="356"/>
    </location>
</feature>
<dbReference type="PANTHER" id="PTHR47143:SF1">
    <property type="entry name" value="ION_TRANS DOMAIN-CONTAINING PROTEIN"/>
    <property type="match status" value="1"/>
</dbReference>
<evidence type="ECO:0000256" key="3">
    <source>
        <dbReference type="ARBA" id="ARBA00022692"/>
    </source>
</evidence>
<dbReference type="SUPFAM" id="SSF48403">
    <property type="entry name" value="Ankyrin repeat"/>
    <property type="match status" value="1"/>
</dbReference>
<evidence type="ECO:0000256" key="7">
    <source>
        <dbReference type="ARBA" id="ARBA00023065"/>
    </source>
</evidence>
<dbReference type="EMBL" id="LSMT01000515">
    <property type="protein sequence ID" value="PFX16838.1"/>
    <property type="molecule type" value="Genomic_DNA"/>
</dbReference>
<proteinExistence type="predicted"/>
<feature type="transmembrane region" description="Helical" evidence="11">
    <location>
        <begin position="251"/>
        <end position="271"/>
    </location>
</feature>
<feature type="transmembrane region" description="Helical" evidence="11">
    <location>
        <begin position="404"/>
        <end position="426"/>
    </location>
</feature>
<keyword evidence="8 11" id="KW-0472">Membrane</keyword>
<keyword evidence="13" id="KW-0675">Receptor</keyword>
<reference evidence="14" key="1">
    <citation type="journal article" date="2017" name="bioRxiv">
        <title>Comparative analysis of the genomes of Stylophora pistillata and Acropora digitifera provides evidence for extensive differences between species of corals.</title>
        <authorList>
            <person name="Voolstra C.R."/>
            <person name="Li Y."/>
            <person name="Liew Y.J."/>
            <person name="Baumgarten S."/>
            <person name="Zoccola D."/>
            <person name="Flot J.-F."/>
            <person name="Tambutte S."/>
            <person name="Allemand D."/>
            <person name="Aranda M."/>
        </authorList>
    </citation>
    <scope>NUCLEOTIDE SEQUENCE [LARGE SCALE GENOMIC DNA]</scope>
</reference>
<evidence type="ECO:0000256" key="6">
    <source>
        <dbReference type="ARBA" id="ARBA00023043"/>
    </source>
</evidence>
<dbReference type="Gene3D" id="1.25.40.20">
    <property type="entry name" value="Ankyrin repeat-containing domain"/>
    <property type="match status" value="1"/>
</dbReference>
<name>A0A2B4RKE4_STYPI</name>
<keyword evidence="3 11" id="KW-0812">Transmembrane</keyword>
<evidence type="ECO:0000313" key="14">
    <source>
        <dbReference type="Proteomes" id="UP000225706"/>
    </source>
</evidence>
<dbReference type="Pfam" id="PF00520">
    <property type="entry name" value="Ion_trans"/>
    <property type="match status" value="1"/>
</dbReference>
<dbReference type="InterPro" id="IPR052076">
    <property type="entry name" value="TRP_cation_channel"/>
</dbReference>